<dbReference type="CDD" id="cd00267">
    <property type="entry name" value="ABC_ATPase"/>
    <property type="match status" value="1"/>
</dbReference>
<evidence type="ECO:0000313" key="4">
    <source>
        <dbReference type="Proteomes" id="UP000076722"/>
    </source>
</evidence>
<feature type="compositionally biased region" description="Basic and acidic residues" evidence="1">
    <location>
        <begin position="1"/>
        <end position="14"/>
    </location>
</feature>
<dbReference type="PANTHER" id="PTHR32046:SF11">
    <property type="entry name" value="IMMUNE-ASSOCIATED NUCLEOTIDE-BINDING PROTEIN 10-LIKE"/>
    <property type="match status" value="1"/>
</dbReference>
<dbReference type="GO" id="GO:0005525">
    <property type="term" value="F:GTP binding"/>
    <property type="evidence" value="ECO:0007669"/>
    <property type="project" value="InterPro"/>
</dbReference>
<accession>A0A164R2C9</accession>
<evidence type="ECO:0000313" key="3">
    <source>
        <dbReference type="EMBL" id="KZS90188.1"/>
    </source>
</evidence>
<feature type="domain" description="G" evidence="2">
    <location>
        <begin position="106"/>
        <end position="214"/>
    </location>
</feature>
<keyword evidence="4" id="KW-1185">Reference proteome</keyword>
<sequence>MKTDSSAREVEDVSPKNIKGQSLARTSTRSQVNEMHVSVASISTIAESSNSRAKPLHPSVSEAKHTSTVPEDSCNIGPSPIESSQLSVPLALSKLIARGETEEVNIILIGETGAGKTSLLNLIWNILSGHSPSDYENIHNHPNDLGLAGIQKLAVSCAFYRFTTRNGAIRILDTPGFVGPDHNGLAKDEENKAAIIRTIEAYMPAVNAVLVVANGTLPTLGITSDYTISLISSIFPRSPAFNVAFMFTNVSTPWAWKFDSGSLSKVFIEAPQYSLDNPVAMQKRLVHLEKEGKTSAKILERLTASVTTHHNDALDTLVEFLNWAGDCEPQLMDNILLPMYKAKPIEMRLGAFVSEVSDRVDLQDRVYRWVDQRDDEMPVMNDLLLPEYPLSLVQAHLEKMAKETDEYWQ</sequence>
<evidence type="ECO:0000259" key="2">
    <source>
        <dbReference type="Pfam" id="PF01926"/>
    </source>
</evidence>
<gene>
    <name evidence="3" type="ORF">SISNIDRAFT_551773</name>
</gene>
<dbReference type="Proteomes" id="UP000076722">
    <property type="component" value="Unassembled WGS sequence"/>
</dbReference>
<dbReference type="SUPFAM" id="SSF52540">
    <property type="entry name" value="P-loop containing nucleoside triphosphate hydrolases"/>
    <property type="match status" value="1"/>
</dbReference>
<dbReference type="Gene3D" id="3.40.50.300">
    <property type="entry name" value="P-loop containing nucleotide triphosphate hydrolases"/>
    <property type="match status" value="1"/>
</dbReference>
<dbReference type="PANTHER" id="PTHR32046">
    <property type="entry name" value="G DOMAIN-CONTAINING PROTEIN"/>
    <property type="match status" value="1"/>
</dbReference>
<reference evidence="3 4" key="1">
    <citation type="journal article" date="2016" name="Mol. Biol. Evol.">
        <title>Comparative Genomics of Early-Diverging Mushroom-Forming Fungi Provides Insights into the Origins of Lignocellulose Decay Capabilities.</title>
        <authorList>
            <person name="Nagy L.G."/>
            <person name="Riley R."/>
            <person name="Tritt A."/>
            <person name="Adam C."/>
            <person name="Daum C."/>
            <person name="Floudas D."/>
            <person name="Sun H."/>
            <person name="Yadav J.S."/>
            <person name="Pangilinan J."/>
            <person name="Larsson K.H."/>
            <person name="Matsuura K."/>
            <person name="Barry K."/>
            <person name="Labutti K."/>
            <person name="Kuo R."/>
            <person name="Ohm R.A."/>
            <person name="Bhattacharya S.S."/>
            <person name="Shirouzu T."/>
            <person name="Yoshinaga Y."/>
            <person name="Martin F.M."/>
            <person name="Grigoriev I.V."/>
            <person name="Hibbett D.S."/>
        </authorList>
    </citation>
    <scope>NUCLEOTIDE SEQUENCE [LARGE SCALE GENOMIC DNA]</scope>
    <source>
        <strain evidence="3 4">HHB9708</strain>
    </source>
</reference>
<evidence type="ECO:0000256" key="1">
    <source>
        <dbReference type="SAM" id="MobiDB-lite"/>
    </source>
</evidence>
<feature type="region of interest" description="Disordered" evidence="1">
    <location>
        <begin position="1"/>
        <end position="31"/>
    </location>
</feature>
<dbReference type="InterPro" id="IPR025662">
    <property type="entry name" value="Sigma_54_int_dom_ATP-bd_1"/>
</dbReference>
<dbReference type="AlphaFoldDB" id="A0A164R2C9"/>
<dbReference type="InterPro" id="IPR027417">
    <property type="entry name" value="P-loop_NTPase"/>
</dbReference>
<dbReference type="OrthoDB" id="2611327at2759"/>
<dbReference type="STRING" id="1314777.A0A164R2C9"/>
<dbReference type="PROSITE" id="PS00675">
    <property type="entry name" value="SIGMA54_INTERACT_1"/>
    <property type="match status" value="1"/>
</dbReference>
<dbReference type="InterPro" id="IPR006073">
    <property type="entry name" value="GTP-bd"/>
</dbReference>
<organism evidence="3 4">
    <name type="scientific">Sistotremastrum niveocremeum HHB9708</name>
    <dbReference type="NCBI Taxonomy" id="1314777"/>
    <lineage>
        <taxon>Eukaryota</taxon>
        <taxon>Fungi</taxon>
        <taxon>Dikarya</taxon>
        <taxon>Basidiomycota</taxon>
        <taxon>Agaricomycotina</taxon>
        <taxon>Agaricomycetes</taxon>
        <taxon>Sistotremastrales</taxon>
        <taxon>Sistotremastraceae</taxon>
        <taxon>Sertulicium</taxon>
        <taxon>Sertulicium niveocremeum</taxon>
    </lineage>
</organism>
<feature type="region of interest" description="Disordered" evidence="1">
    <location>
        <begin position="46"/>
        <end position="73"/>
    </location>
</feature>
<feature type="compositionally biased region" description="Polar residues" evidence="1">
    <location>
        <begin position="19"/>
        <end position="31"/>
    </location>
</feature>
<proteinExistence type="predicted"/>
<protein>
    <recommendedName>
        <fullName evidence="2">G domain-containing protein</fullName>
    </recommendedName>
</protein>
<name>A0A164R2C9_9AGAM</name>
<dbReference type="EMBL" id="KV419423">
    <property type="protein sequence ID" value="KZS90188.1"/>
    <property type="molecule type" value="Genomic_DNA"/>
</dbReference>
<dbReference type="Pfam" id="PF01926">
    <property type="entry name" value="MMR_HSR1"/>
    <property type="match status" value="1"/>
</dbReference>